<dbReference type="InterPro" id="IPR011989">
    <property type="entry name" value="ARM-like"/>
</dbReference>
<dbReference type="InterPro" id="IPR013918">
    <property type="entry name" value="Nucleotide_exch_fac_Fes1"/>
</dbReference>
<evidence type="ECO:0000256" key="1">
    <source>
        <dbReference type="ARBA" id="ARBA00022737"/>
    </source>
</evidence>
<dbReference type="PANTHER" id="PTHR19316:SF18">
    <property type="entry name" value="HSP70-BINDING PROTEIN 1"/>
    <property type="match status" value="1"/>
</dbReference>
<proteinExistence type="predicted"/>
<protein>
    <submittedName>
        <fullName evidence="4">Putative armadillo/beta-catenin-like repeat-containing protein</fullName>
    </submittedName>
</protein>
<accession>A0A2M4BUC7</accession>
<reference evidence="4" key="1">
    <citation type="submission" date="2018-01" db="EMBL/GenBank/DDBJ databases">
        <title>An insight into the sialome of Amazonian anophelines.</title>
        <authorList>
            <person name="Ribeiro J.M."/>
            <person name="Scarpassa V."/>
            <person name="Calvo E."/>
        </authorList>
    </citation>
    <scope>NUCLEOTIDE SEQUENCE</scope>
    <source>
        <tissue evidence="4">Salivary glands</tissue>
    </source>
</reference>
<dbReference type="SUPFAM" id="SSF48371">
    <property type="entry name" value="ARM repeat"/>
    <property type="match status" value="1"/>
</dbReference>
<dbReference type="Gene3D" id="1.25.10.10">
    <property type="entry name" value="Leucine-rich Repeat Variant"/>
    <property type="match status" value="1"/>
</dbReference>
<evidence type="ECO:0000256" key="2">
    <source>
        <dbReference type="SAM" id="MobiDB-lite"/>
    </source>
</evidence>
<dbReference type="EMBL" id="GGFJ01007545">
    <property type="protein sequence ID" value="MBW56686.1"/>
    <property type="molecule type" value="Transcribed_RNA"/>
</dbReference>
<sequence length="316" mass="34914">MASGENPNHPRHPRNLQGLLKFAMEATKEEDAPHESQLQPMDEERRRFLENALNSLTVDVVKELEKAMQTLLDASSSDEAKVEATEIVTDYVQDVDAANDFFKIGGFTILRPGLESSSASLRAGTLSLIADLAQNNPFCQQKLLEMNLLAKLTELLSDEQPVAEKALHAISCLVRHHEPCLAAFIEIGGLECILGCIQADSEKLRVKSAFLLSSLCGELEPVRDEFIKLNAIEVLMDAVKPTDKYDPKLETALSSLQVLTECKAGIERCSAASGFREKLEAIIKQSAGKEECEDQLNYAKTLMQRCFSNETDGTER</sequence>
<name>A0A2M4BUC7_9DIPT</name>
<evidence type="ECO:0000313" key="4">
    <source>
        <dbReference type="EMBL" id="MBW56686.1"/>
    </source>
</evidence>
<dbReference type="InterPro" id="IPR016024">
    <property type="entry name" value="ARM-type_fold"/>
</dbReference>
<dbReference type="GO" id="GO:0005783">
    <property type="term" value="C:endoplasmic reticulum"/>
    <property type="evidence" value="ECO:0007669"/>
    <property type="project" value="TreeGrafter"/>
</dbReference>
<dbReference type="AlphaFoldDB" id="A0A2M4BUC7"/>
<dbReference type="Pfam" id="PF08609">
    <property type="entry name" value="Fes1"/>
    <property type="match status" value="1"/>
</dbReference>
<evidence type="ECO:0000259" key="3">
    <source>
        <dbReference type="Pfam" id="PF08609"/>
    </source>
</evidence>
<dbReference type="InterPro" id="IPR050693">
    <property type="entry name" value="Hsp70_NEF-Inhibitors"/>
</dbReference>
<dbReference type="GO" id="GO:0000774">
    <property type="term" value="F:adenyl-nucleotide exchange factor activity"/>
    <property type="evidence" value="ECO:0007669"/>
    <property type="project" value="TreeGrafter"/>
</dbReference>
<feature type="region of interest" description="Disordered" evidence="2">
    <location>
        <begin position="1"/>
        <end position="40"/>
    </location>
</feature>
<organism evidence="4">
    <name type="scientific">Anopheles marajoara</name>
    <dbReference type="NCBI Taxonomy" id="58244"/>
    <lineage>
        <taxon>Eukaryota</taxon>
        <taxon>Metazoa</taxon>
        <taxon>Ecdysozoa</taxon>
        <taxon>Arthropoda</taxon>
        <taxon>Hexapoda</taxon>
        <taxon>Insecta</taxon>
        <taxon>Pterygota</taxon>
        <taxon>Neoptera</taxon>
        <taxon>Endopterygota</taxon>
        <taxon>Diptera</taxon>
        <taxon>Nematocera</taxon>
        <taxon>Culicoidea</taxon>
        <taxon>Culicidae</taxon>
        <taxon>Anophelinae</taxon>
        <taxon>Anopheles</taxon>
    </lineage>
</organism>
<dbReference type="PANTHER" id="PTHR19316">
    <property type="entry name" value="PROTEIN FOLDING REGULATOR"/>
    <property type="match status" value="1"/>
</dbReference>
<keyword evidence="1" id="KW-0677">Repeat</keyword>
<feature type="domain" description="Nucleotide exchange factor Fes1" evidence="3">
    <location>
        <begin position="16"/>
        <end position="100"/>
    </location>
</feature>